<evidence type="ECO:0000256" key="6">
    <source>
        <dbReference type="SAM" id="Phobius"/>
    </source>
</evidence>
<protein>
    <submittedName>
        <fullName evidence="8">(Fe-S)-binding protein</fullName>
    </submittedName>
</protein>
<evidence type="ECO:0000256" key="2">
    <source>
        <dbReference type="ARBA" id="ARBA00022723"/>
    </source>
</evidence>
<keyword evidence="9" id="KW-1185">Reference proteome</keyword>
<dbReference type="InterPro" id="IPR036197">
    <property type="entry name" value="NarG-like_sf"/>
</dbReference>
<feature type="transmembrane region" description="Helical" evidence="6">
    <location>
        <begin position="219"/>
        <end position="237"/>
    </location>
</feature>
<keyword evidence="5" id="KW-0411">Iron-sulfur</keyword>
<dbReference type="InterPro" id="IPR051460">
    <property type="entry name" value="HdrC_iron-sulfur_subunit"/>
</dbReference>
<dbReference type="PANTHER" id="PTHR43255">
    <property type="entry name" value="IRON-SULFUR-BINDING OXIDOREDUCTASE FADF-RELATED-RELATED"/>
    <property type="match status" value="1"/>
</dbReference>
<evidence type="ECO:0000256" key="4">
    <source>
        <dbReference type="ARBA" id="ARBA00023004"/>
    </source>
</evidence>
<proteinExistence type="predicted"/>
<keyword evidence="6" id="KW-0472">Membrane</keyword>
<dbReference type="Gene3D" id="1.20.950.20">
    <property type="entry name" value="Transmembrane di-heme cytochromes, Chain C"/>
    <property type="match status" value="1"/>
</dbReference>
<comment type="caution">
    <text evidence="8">The sequence shown here is derived from an EMBL/GenBank/DDBJ whole genome shotgun (WGS) entry which is preliminary data.</text>
</comment>
<feature type="transmembrane region" description="Helical" evidence="6">
    <location>
        <begin position="102"/>
        <end position="127"/>
    </location>
</feature>
<feature type="transmembrane region" description="Helical" evidence="6">
    <location>
        <begin position="187"/>
        <end position="207"/>
    </location>
</feature>
<feature type="transmembrane region" description="Helical" evidence="6">
    <location>
        <begin position="6"/>
        <end position="22"/>
    </location>
</feature>
<keyword evidence="1" id="KW-0004">4Fe-4S</keyword>
<accession>A0ABN1MPI5</accession>
<reference evidence="8 9" key="1">
    <citation type="journal article" date="2019" name="Int. J. Syst. Evol. Microbiol.">
        <title>The Global Catalogue of Microorganisms (GCM) 10K type strain sequencing project: providing services to taxonomists for standard genome sequencing and annotation.</title>
        <authorList>
            <consortium name="The Broad Institute Genomics Platform"/>
            <consortium name="The Broad Institute Genome Sequencing Center for Infectious Disease"/>
            <person name="Wu L."/>
            <person name="Ma J."/>
        </authorList>
    </citation>
    <scope>NUCLEOTIDE SEQUENCE [LARGE SCALE GENOMIC DNA]</scope>
    <source>
        <strain evidence="8 9">JCM 16083</strain>
    </source>
</reference>
<dbReference type="PROSITE" id="PS51379">
    <property type="entry name" value="4FE4S_FER_2"/>
    <property type="match status" value="2"/>
</dbReference>
<dbReference type="SUPFAM" id="SSF46548">
    <property type="entry name" value="alpha-helical ferredoxin"/>
    <property type="match status" value="1"/>
</dbReference>
<feature type="transmembrane region" description="Helical" evidence="6">
    <location>
        <begin position="148"/>
        <end position="167"/>
    </location>
</feature>
<dbReference type="PANTHER" id="PTHR43255:SF1">
    <property type="entry name" value="IRON-SULFUR-BINDING OXIDOREDUCTASE FADF-RELATED"/>
    <property type="match status" value="1"/>
</dbReference>
<dbReference type="SUPFAM" id="SSF103501">
    <property type="entry name" value="Respiratory nitrate reductase 1 gamma chain"/>
    <property type="match status" value="1"/>
</dbReference>
<keyword evidence="2" id="KW-0479">Metal-binding</keyword>
<keyword evidence="4" id="KW-0408">Iron</keyword>
<feature type="transmembrane region" description="Helical" evidence="6">
    <location>
        <begin position="64"/>
        <end position="82"/>
    </location>
</feature>
<dbReference type="Gene3D" id="1.10.1060.10">
    <property type="entry name" value="Alpha-helical ferredoxin"/>
    <property type="match status" value="1"/>
</dbReference>
<dbReference type="InterPro" id="IPR009051">
    <property type="entry name" value="Helical_ferredxn"/>
</dbReference>
<organism evidence="8 9">
    <name type="scientific">Wandonia haliotis</name>
    <dbReference type="NCBI Taxonomy" id="574963"/>
    <lineage>
        <taxon>Bacteria</taxon>
        <taxon>Pseudomonadati</taxon>
        <taxon>Bacteroidota</taxon>
        <taxon>Flavobacteriia</taxon>
        <taxon>Flavobacteriales</taxon>
        <taxon>Crocinitomicaceae</taxon>
        <taxon>Wandonia</taxon>
    </lineage>
</organism>
<dbReference type="Proteomes" id="UP001501126">
    <property type="component" value="Unassembled WGS sequence"/>
</dbReference>
<name>A0ABN1MPI5_9FLAO</name>
<evidence type="ECO:0000256" key="3">
    <source>
        <dbReference type="ARBA" id="ARBA00023002"/>
    </source>
</evidence>
<dbReference type="InterPro" id="IPR017896">
    <property type="entry name" value="4Fe4S_Fe-S-bd"/>
</dbReference>
<gene>
    <name evidence="8" type="ORF">GCM10009118_16460</name>
</gene>
<dbReference type="RefSeq" id="WP_343786505.1">
    <property type="nucleotide sequence ID" value="NZ_BAAAFH010000011.1"/>
</dbReference>
<sequence length="446" mass="50111">MTIVLFAVLLLVGGGFFAVNVLKIRSNILLGRDVDRTDKSSERWKTMLLVAFGQKKMFQRPLPALLHLAVYSAFVITQIELIEIVADGLTGNHRLFMSSLGGFYTFIISFIEILSVLAFVATFAFLARRNLLKVPRFVKSEMNGWPKLDANLILIFEIILVTFIFMMNGADEVLYNRGLTHANGVEGVSGSFGFAVSQFVGPAFFGGMSEGALHVIERIGWWGHIAMVFVFLNYLPFSKHFHILLAFPNTYFSNLEKKGKFTNMEAVTKEVKLMLDPNADPFAAPAPEEGEVPQRFGARDVTDLTWKNLLDAYTCTECGRCTAACPANQTGKKLSPRKIVMDTRDRLEEVGNNIRKHGKEYDDGKSLIHDYITEEEIWACTSCNACVQECPVNIDPLNIIMELRRYSVMEESKMPAELTGMLTNIENNGAPWQFSPSDRLNWKDEA</sequence>
<feature type="domain" description="4Fe-4S ferredoxin-type" evidence="7">
    <location>
        <begin position="306"/>
        <end position="337"/>
    </location>
</feature>
<dbReference type="InterPro" id="IPR017900">
    <property type="entry name" value="4Fe4S_Fe_S_CS"/>
</dbReference>
<evidence type="ECO:0000259" key="7">
    <source>
        <dbReference type="PROSITE" id="PS51379"/>
    </source>
</evidence>
<feature type="domain" description="4Fe-4S ferredoxin-type" evidence="7">
    <location>
        <begin position="369"/>
        <end position="400"/>
    </location>
</feature>
<dbReference type="Pfam" id="PF13187">
    <property type="entry name" value="Fer4_9"/>
    <property type="match status" value="1"/>
</dbReference>
<evidence type="ECO:0000256" key="1">
    <source>
        <dbReference type="ARBA" id="ARBA00022485"/>
    </source>
</evidence>
<evidence type="ECO:0000313" key="9">
    <source>
        <dbReference type="Proteomes" id="UP001501126"/>
    </source>
</evidence>
<evidence type="ECO:0000256" key="5">
    <source>
        <dbReference type="ARBA" id="ARBA00023014"/>
    </source>
</evidence>
<keyword evidence="6" id="KW-1133">Transmembrane helix</keyword>
<evidence type="ECO:0000313" key="8">
    <source>
        <dbReference type="EMBL" id="GAA0875237.1"/>
    </source>
</evidence>
<dbReference type="EMBL" id="BAAAFH010000011">
    <property type="protein sequence ID" value="GAA0875237.1"/>
    <property type="molecule type" value="Genomic_DNA"/>
</dbReference>
<keyword evidence="6" id="KW-0812">Transmembrane</keyword>
<keyword evidence="3" id="KW-0560">Oxidoreductase</keyword>
<dbReference type="PROSITE" id="PS00198">
    <property type="entry name" value="4FE4S_FER_1"/>
    <property type="match status" value="2"/>
</dbReference>